<accession>A0A6I6L2I6</accession>
<dbReference type="AlphaFoldDB" id="A0A6I6L2I6"/>
<dbReference type="InterPro" id="IPR053173">
    <property type="entry name" value="SAM-binding_MTase"/>
</dbReference>
<evidence type="ECO:0000313" key="3">
    <source>
        <dbReference type="Proteomes" id="UP000428803"/>
    </source>
</evidence>
<dbReference type="InterPro" id="IPR029063">
    <property type="entry name" value="SAM-dependent_MTases_sf"/>
</dbReference>
<dbReference type="GO" id="GO:0008168">
    <property type="term" value="F:methyltransferase activity"/>
    <property type="evidence" value="ECO:0007669"/>
    <property type="project" value="UniProtKB-KW"/>
</dbReference>
<dbReference type="SUPFAM" id="SSF53335">
    <property type="entry name" value="S-adenosyl-L-methionine-dependent methyltransferases"/>
    <property type="match status" value="1"/>
</dbReference>
<dbReference type="Pfam" id="PF13847">
    <property type="entry name" value="Methyltransf_31"/>
    <property type="match status" value="1"/>
</dbReference>
<reference evidence="3" key="1">
    <citation type="submission" date="2019-01" db="EMBL/GenBank/DDBJ databases">
        <title>Sphingorhabdus lacus sp.nov., isolated from an oligotrophic freshwater lake.</title>
        <authorList>
            <person name="Park M."/>
        </authorList>
    </citation>
    <scope>NUCLEOTIDE SEQUENCE [LARGE SCALE GENOMIC DNA]</scope>
    <source>
        <strain evidence="3">IMCC1753</strain>
    </source>
</reference>
<dbReference type="KEGG" id="slaa:EUU25_04675"/>
<dbReference type="RefSeq" id="WP_222848826.1">
    <property type="nucleotide sequence ID" value="NZ_CP035733.1"/>
</dbReference>
<name>A0A6I6L2I6_9SPHN</name>
<keyword evidence="2" id="KW-0489">Methyltransferase</keyword>
<dbReference type="GO" id="GO:0032259">
    <property type="term" value="P:methylation"/>
    <property type="evidence" value="ECO:0007669"/>
    <property type="project" value="UniProtKB-KW"/>
</dbReference>
<dbReference type="InterPro" id="IPR025714">
    <property type="entry name" value="Methyltranfer_dom"/>
</dbReference>
<keyword evidence="2" id="KW-0808">Transferase</keyword>
<evidence type="ECO:0000259" key="1">
    <source>
        <dbReference type="Pfam" id="PF13847"/>
    </source>
</evidence>
<gene>
    <name evidence="2" type="ORF">EUU25_04675</name>
</gene>
<dbReference type="PANTHER" id="PTHR45128:SF1">
    <property type="entry name" value="S-ADENOSYLMETHIONINE-DEPENDENT METHYLTRANSFERASE RV2258C"/>
    <property type="match status" value="1"/>
</dbReference>
<evidence type="ECO:0000313" key="2">
    <source>
        <dbReference type="EMBL" id="QGY79970.1"/>
    </source>
</evidence>
<dbReference type="Proteomes" id="UP000428803">
    <property type="component" value="Chromosome"/>
</dbReference>
<dbReference type="Gene3D" id="3.40.50.150">
    <property type="entry name" value="Vaccinia Virus protein VP39"/>
    <property type="match status" value="1"/>
</dbReference>
<feature type="domain" description="Methyltransferase" evidence="1">
    <location>
        <begin position="62"/>
        <end position="135"/>
    </location>
</feature>
<sequence length="163" mass="17797">MFNKRNEPRLMIVKSNPATNKTIQFTQDISSGDFSGRGDPCEFAAFEEHVLKSEPGLLARLEAGIDVADIGCGAGQAVNHLAKLYPNSRFTGFDESTGDIRQAKRMASEMGLTNVDFLAVDAASLDANVVFDLILPSTRYITGSYQRKCARIDICAEKTAICR</sequence>
<dbReference type="EMBL" id="CP035733">
    <property type="protein sequence ID" value="QGY79970.1"/>
    <property type="molecule type" value="Genomic_DNA"/>
</dbReference>
<proteinExistence type="predicted"/>
<protein>
    <submittedName>
        <fullName evidence="2">Methyltransferase domain-containing protein</fullName>
    </submittedName>
</protein>
<keyword evidence="3" id="KW-1185">Reference proteome</keyword>
<dbReference type="PANTHER" id="PTHR45128">
    <property type="entry name" value="METHYLTRANSFERASE TYPE 11"/>
    <property type="match status" value="1"/>
</dbReference>
<organism evidence="2 3">
    <name type="scientific">Sphingorhabdus lacus</name>
    <dbReference type="NCBI Taxonomy" id="392610"/>
    <lineage>
        <taxon>Bacteria</taxon>
        <taxon>Pseudomonadati</taxon>
        <taxon>Pseudomonadota</taxon>
        <taxon>Alphaproteobacteria</taxon>
        <taxon>Sphingomonadales</taxon>
        <taxon>Sphingomonadaceae</taxon>
        <taxon>Sphingorhabdus</taxon>
    </lineage>
</organism>
<dbReference type="CDD" id="cd02440">
    <property type="entry name" value="AdoMet_MTases"/>
    <property type="match status" value="1"/>
</dbReference>